<name>V9P574_SALMI</name>
<gene>
    <name evidence="1" type="primary">orf178a</name>
    <name evidence="1" type="ORF">Salmi_Mp049</name>
</gene>
<evidence type="ECO:0000313" key="1">
    <source>
        <dbReference type="EMBL" id="AGU16579.1"/>
    </source>
</evidence>
<dbReference type="EMBL" id="KF177345">
    <property type="protein sequence ID" value="AGU16579.1"/>
    <property type="molecule type" value="Genomic_DNA"/>
</dbReference>
<protein>
    <submittedName>
        <fullName evidence="1">Uncharacterized protein</fullName>
    </submittedName>
</protein>
<reference evidence="1" key="1">
    <citation type="submission" date="2013-05" db="EMBL/GenBank/DDBJ databases">
        <title>The Mitochondrial Genome of the medicinal plant Salvia miltiorrhiza.</title>
        <authorList>
            <person name="Qian J."/>
        </authorList>
    </citation>
    <scope>NUCLEOTIDE SEQUENCE</scope>
</reference>
<dbReference type="RefSeq" id="YP_008992314.1">
    <property type="nucleotide sequence ID" value="NC_023209.1"/>
</dbReference>
<dbReference type="AlphaFoldDB" id="V9P574"/>
<keyword evidence="1" id="KW-0496">Mitochondrion</keyword>
<dbReference type="GeneID" id="18126320"/>
<sequence>MKRTFSEPLSFFIISFCTTEPALDSNRRDFDCNQRPRKCVIAVGKRKVRRGGRIFLFFLYLKKPTLDEKSGAEVSETNGRSSYLCVLWAMLCFLDWMKRSILSFSRVVEWPSNCFSRDRLGGFLRTSASNEWTHRLGEEVVGSLLLWRINWIVVCGRRVDVFRSFCSCPFFTIGTPKK</sequence>
<geneLocation type="mitochondrion" evidence="1"/>
<organism evidence="1">
    <name type="scientific">Salvia miltiorrhiza</name>
    <name type="common">Chinese sage</name>
    <dbReference type="NCBI Taxonomy" id="226208"/>
    <lineage>
        <taxon>Eukaryota</taxon>
        <taxon>Viridiplantae</taxon>
        <taxon>Streptophyta</taxon>
        <taxon>Embryophyta</taxon>
        <taxon>Tracheophyta</taxon>
        <taxon>Spermatophyta</taxon>
        <taxon>Magnoliopsida</taxon>
        <taxon>eudicotyledons</taxon>
        <taxon>Gunneridae</taxon>
        <taxon>Pentapetalae</taxon>
        <taxon>asterids</taxon>
        <taxon>lamiids</taxon>
        <taxon>Lamiales</taxon>
        <taxon>Lamiaceae</taxon>
        <taxon>Nepetoideae</taxon>
        <taxon>Mentheae</taxon>
        <taxon>Salviinae</taxon>
        <taxon>Salvia</taxon>
        <taxon>Salvia incertae sedis</taxon>
    </lineage>
</organism>
<proteinExistence type="predicted"/>
<accession>V9P574</accession>
<dbReference type="KEGG" id="smil:18126320"/>